<evidence type="ECO:0000256" key="4">
    <source>
        <dbReference type="ARBA" id="ARBA00070268"/>
    </source>
</evidence>
<dbReference type="PROSITE" id="PS50181">
    <property type="entry name" value="FBOX"/>
    <property type="match status" value="1"/>
</dbReference>
<dbReference type="AlphaFoldDB" id="Q3KPT1"/>
<keyword evidence="2" id="KW-0833">Ubl conjugation pathway</keyword>
<dbReference type="SUPFAM" id="SSF81383">
    <property type="entry name" value="F-box domain"/>
    <property type="match status" value="1"/>
</dbReference>
<accession>Q3KPT1</accession>
<dbReference type="Pfam" id="PF12937">
    <property type="entry name" value="F-box-like"/>
    <property type="match status" value="1"/>
</dbReference>
<evidence type="ECO:0000259" key="6">
    <source>
        <dbReference type="PROSITE" id="PS50181"/>
    </source>
</evidence>
<evidence type="ECO:0000256" key="1">
    <source>
        <dbReference type="ARBA" id="ARBA00003437"/>
    </source>
</evidence>
<dbReference type="EMBL" id="BC106573">
    <property type="protein sequence ID" value="AAI06574.1"/>
    <property type="molecule type" value="mRNA"/>
</dbReference>
<dbReference type="InterPro" id="IPR032675">
    <property type="entry name" value="LRR_dom_sf"/>
</dbReference>
<dbReference type="SMART" id="SM00256">
    <property type="entry name" value="FBOX"/>
    <property type="match status" value="1"/>
</dbReference>
<proteinExistence type="evidence at transcript level"/>
<dbReference type="SUPFAM" id="SSF52047">
    <property type="entry name" value="RNI-like"/>
    <property type="match status" value="1"/>
</dbReference>
<dbReference type="Gene3D" id="3.80.10.10">
    <property type="entry name" value="Ribonuclease Inhibitor"/>
    <property type="match status" value="1"/>
</dbReference>
<evidence type="ECO:0000313" key="7">
    <source>
        <dbReference type="EMBL" id="AAI06574.1"/>
    </source>
</evidence>
<dbReference type="PANTHER" id="PTHR20872">
    <property type="match status" value="1"/>
</dbReference>
<sequence length="389" mass="44768">YTDNGTAMSDLWKHMPLEILATIFYHLSLNDRFVVSQVCQYWAVAVASSRVWHYTKIRLVSDKDLLILEGLLQYLDQIKHLKVVFDQSKETNRMTVIQIFDCLSKGSCRLEKLNIVCCGENPFFYSGKEILRSITNLCGKESRVDLHHVDLRNVPFTLTDDFVRLIAAGSPNLQSLYINNGTLVCKISTSAIKEVLEVCPKLCALGAFYCSLNEDIFREIMKPHRSPFHCLDLFCERMDKHVSAISDEVWKDLRCRHPSLHVNMLFDHTIPASIIPLILRPSIPISTLQLNTFNEMMNEISFVSSHYSQTLQKFVIQTTSSSELDSALIDLAGKCRRLEEVHCYCVVKQEVIQAFLTCCPHLKKYTLKVIKEKHPWRPTFRESIWLCSV</sequence>
<dbReference type="InterPro" id="IPR036047">
    <property type="entry name" value="F-box-like_dom_sf"/>
</dbReference>
<comment type="subunit">
    <text evidence="3">Directly interacts with SKP1 and CUL1.</text>
</comment>
<name>Q3KPT1_XENLA</name>
<reference evidence="7" key="1">
    <citation type="submission" date="2005-10" db="EMBL/GenBank/DDBJ databases">
        <authorList>
            <consortium name="NIH - Xenopus Gene Collection (XGC) project"/>
        </authorList>
    </citation>
    <scope>NUCLEOTIDE SEQUENCE [LARGE SCALE MRNA]</scope>
    <source>
        <tissue evidence="7">Testis</tissue>
    </source>
</reference>
<protein>
    <recommendedName>
        <fullName evidence="4">F-box/LRR-repeat protein 8</fullName>
    </recommendedName>
    <alternativeName>
        <fullName evidence="5">F-box and leucine-rich repeat protein 8</fullName>
    </alternativeName>
</protein>
<organism evidence="7">
    <name type="scientific">Xenopus laevis</name>
    <name type="common">African clawed frog</name>
    <dbReference type="NCBI Taxonomy" id="8355"/>
    <lineage>
        <taxon>Eukaryota</taxon>
        <taxon>Metazoa</taxon>
        <taxon>Chordata</taxon>
        <taxon>Craniata</taxon>
        <taxon>Vertebrata</taxon>
        <taxon>Euteleostomi</taxon>
        <taxon>Amphibia</taxon>
        <taxon>Batrachia</taxon>
        <taxon>Anura</taxon>
        <taxon>Pipoidea</taxon>
        <taxon>Pipidae</taxon>
        <taxon>Xenopodinae</taxon>
        <taxon>Xenopus</taxon>
        <taxon>Xenopus</taxon>
    </lineage>
</organism>
<evidence type="ECO:0000256" key="5">
    <source>
        <dbReference type="ARBA" id="ARBA00077971"/>
    </source>
</evidence>
<dbReference type="Gene3D" id="1.20.1280.50">
    <property type="match status" value="1"/>
</dbReference>
<feature type="non-terminal residue" evidence="7">
    <location>
        <position position="1"/>
    </location>
</feature>
<feature type="domain" description="F-box" evidence="6">
    <location>
        <begin position="9"/>
        <end position="55"/>
    </location>
</feature>
<dbReference type="InterPro" id="IPR001810">
    <property type="entry name" value="F-box_dom"/>
</dbReference>
<evidence type="ECO:0000256" key="2">
    <source>
        <dbReference type="ARBA" id="ARBA00022786"/>
    </source>
</evidence>
<evidence type="ECO:0000256" key="3">
    <source>
        <dbReference type="ARBA" id="ARBA00062469"/>
    </source>
</evidence>
<comment type="function">
    <text evidence="1">Substrate-recognition component of the SCF (SKP1-CUL1-F-box protein)-type E3 ubiquitin ligase complex.</text>
</comment>
<dbReference type="FunFam" id="3.80.10.10:FF:000260">
    <property type="entry name" value="F-box/LRR-repeat protein 8"/>
    <property type="match status" value="1"/>
</dbReference>
<dbReference type="PANTHER" id="PTHR20872:SF1">
    <property type="entry name" value="F-BOX DOMAIN-CONTAINING PROTEIN"/>
    <property type="match status" value="1"/>
</dbReference>
<gene>
    <name evidence="7" type="primary">LOC733377</name>
</gene>